<proteinExistence type="predicted"/>
<organism evidence="2 3">
    <name type="scientific">Melipona bicolor</name>
    <dbReference type="NCBI Taxonomy" id="60889"/>
    <lineage>
        <taxon>Eukaryota</taxon>
        <taxon>Metazoa</taxon>
        <taxon>Ecdysozoa</taxon>
        <taxon>Arthropoda</taxon>
        <taxon>Hexapoda</taxon>
        <taxon>Insecta</taxon>
        <taxon>Pterygota</taxon>
        <taxon>Neoptera</taxon>
        <taxon>Endopterygota</taxon>
        <taxon>Hymenoptera</taxon>
        <taxon>Apocrita</taxon>
        <taxon>Aculeata</taxon>
        <taxon>Apoidea</taxon>
        <taxon>Anthophila</taxon>
        <taxon>Apidae</taxon>
        <taxon>Melipona</taxon>
    </lineage>
</organism>
<dbReference type="Proteomes" id="UP001177670">
    <property type="component" value="Unassembled WGS sequence"/>
</dbReference>
<dbReference type="PANTHER" id="PTHR21261">
    <property type="entry name" value="BEAT PROTEIN"/>
    <property type="match status" value="1"/>
</dbReference>
<evidence type="ECO:0000313" key="3">
    <source>
        <dbReference type="Proteomes" id="UP001177670"/>
    </source>
</evidence>
<accession>A0AA40G2D7</accession>
<dbReference type="AlphaFoldDB" id="A0AA40G2D7"/>
<sequence>MTKLLLRCRATESRDKVAASRDKASDVSPAIARELAAGREIPSSCSVEDRRKTEACGTRTNGRGELFVTTKQKEQRHRQSNHQQVLLQDVSLHSSGQYKCEVSAEAPSFNSVSAEGSMEVVVLPQDGPSITGEEKVYATGDVLGLNCTSSKSHPAATIKWFINGEQVREDAATAPSSRRVENYAYACAYAYRVTR</sequence>
<dbReference type="InterPro" id="IPR013783">
    <property type="entry name" value="Ig-like_fold"/>
</dbReference>
<dbReference type="Gene3D" id="2.60.40.10">
    <property type="entry name" value="Immunoglobulins"/>
    <property type="match status" value="2"/>
</dbReference>
<feature type="domain" description="Ig-like" evidence="1">
    <location>
        <begin position="128"/>
        <end position="195"/>
    </location>
</feature>
<dbReference type="InterPro" id="IPR007110">
    <property type="entry name" value="Ig-like_dom"/>
</dbReference>
<dbReference type="PANTHER" id="PTHR21261:SF15">
    <property type="entry name" value="BEATEN PATH IIIA, ISOFORM D-RELATED"/>
    <property type="match status" value="1"/>
</dbReference>
<evidence type="ECO:0000259" key="1">
    <source>
        <dbReference type="PROSITE" id="PS50835"/>
    </source>
</evidence>
<dbReference type="PROSITE" id="PS50835">
    <property type="entry name" value="IG_LIKE"/>
    <property type="match status" value="1"/>
</dbReference>
<comment type="caution">
    <text evidence="2">The sequence shown here is derived from an EMBL/GenBank/DDBJ whole genome shotgun (WGS) entry which is preliminary data.</text>
</comment>
<reference evidence="2" key="1">
    <citation type="submission" date="2021-10" db="EMBL/GenBank/DDBJ databases">
        <title>Melipona bicolor Genome sequencing and assembly.</title>
        <authorList>
            <person name="Araujo N.S."/>
            <person name="Arias M.C."/>
        </authorList>
    </citation>
    <scope>NUCLEOTIDE SEQUENCE</scope>
    <source>
        <strain evidence="2">USP_2M_L1-L4_2017</strain>
        <tissue evidence="2">Whole body</tissue>
    </source>
</reference>
<name>A0AA40G2D7_9HYME</name>
<evidence type="ECO:0000313" key="2">
    <source>
        <dbReference type="EMBL" id="KAK1129707.1"/>
    </source>
</evidence>
<gene>
    <name evidence="2" type="ORF">K0M31_019422</name>
</gene>
<keyword evidence="3" id="KW-1185">Reference proteome</keyword>
<protein>
    <recommendedName>
        <fullName evidence="1">Ig-like domain-containing protein</fullName>
    </recommendedName>
</protein>
<dbReference type="EMBL" id="JAHYIQ010000008">
    <property type="protein sequence ID" value="KAK1129707.1"/>
    <property type="molecule type" value="Genomic_DNA"/>
</dbReference>